<dbReference type="SUPFAM" id="SSF56784">
    <property type="entry name" value="HAD-like"/>
    <property type="match status" value="1"/>
</dbReference>
<dbReference type="EMBL" id="JAPFFF010000008">
    <property type="protein sequence ID" value="KAK8884820.1"/>
    <property type="molecule type" value="Genomic_DNA"/>
</dbReference>
<dbReference type="Gene3D" id="3.40.50.1000">
    <property type="entry name" value="HAD superfamily/HAD-like"/>
    <property type="match status" value="1"/>
</dbReference>
<dbReference type="Pfam" id="PF13419">
    <property type="entry name" value="HAD_2"/>
    <property type="match status" value="1"/>
</dbReference>
<dbReference type="InterPro" id="IPR036412">
    <property type="entry name" value="HAD-like_sf"/>
</dbReference>
<dbReference type="PANTHER" id="PTHR43434:SF1">
    <property type="entry name" value="PHOSPHOGLYCOLATE PHOSPHATASE"/>
    <property type="match status" value="1"/>
</dbReference>
<organism evidence="1 2">
    <name type="scientific">Tritrichomonas musculus</name>
    <dbReference type="NCBI Taxonomy" id="1915356"/>
    <lineage>
        <taxon>Eukaryota</taxon>
        <taxon>Metamonada</taxon>
        <taxon>Parabasalia</taxon>
        <taxon>Tritrichomonadida</taxon>
        <taxon>Tritrichomonadidae</taxon>
        <taxon>Tritrichomonas</taxon>
    </lineage>
</organism>
<reference evidence="1 2" key="1">
    <citation type="submission" date="2024-04" db="EMBL/GenBank/DDBJ databases">
        <title>Tritrichomonas musculus Genome.</title>
        <authorList>
            <person name="Alves-Ferreira E."/>
            <person name="Grigg M."/>
            <person name="Lorenzi H."/>
            <person name="Galac M."/>
        </authorList>
    </citation>
    <scope>NUCLEOTIDE SEQUENCE [LARGE SCALE GENOMIC DNA]</scope>
    <source>
        <strain evidence="1 2">EAF2021</strain>
    </source>
</reference>
<dbReference type="InterPro" id="IPR041492">
    <property type="entry name" value="HAD_2"/>
</dbReference>
<dbReference type="PANTHER" id="PTHR43434">
    <property type="entry name" value="PHOSPHOGLYCOLATE PHOSPHATASE"/>
    <property type="match status" value="1"/>
</dbReference>
<comment type="caution">
    <text evidence="1">The sequence shown here is derived from an EMBL/GenBank/DDBJ whole genome shotgun (WGS) entry which is preliminary data.</text>
</comment>
<evidence type="ECO:0000313" key="2">
    <source>
        <dbReference type="Proteomes" id="UP001470230"/>
    </source>
</evidence>
<protein>
    <submittedName>
        <fullName evidence="1">Uncharacterized protein</fullName>
    </submittedName>
</protein>
<sequence>MIHSNLQRKDKTKPVLLIDFDQTIRNGGGTNGKIIRVLYEVLNERGMDEKTIQRISHQATREKRYGTYNYILSLCGKDVKEFNEMCSEIFNRVDYSNVRRDEKLFKLLKKASKKYNLYILTNSHRTHVDICCKILFGVGIDDMEFIKCFDITETYENGRFLRKQDENGLEKVCERIEANMSECILIDDNKGNIITAKSKGMRAIHVKKNKLTLHHILKVLNNI</sequence>
<keyword evidence="2" id="KW-1185">Reference proteome</keyword>
<gene>
    <name evidence="1" type="ORF">M9Y10_043941</name>
</gene>
<dbReference type="Proteomes" id="UP001470230">
    <property type="component" value="Unassembled WGS sequence"/>
</dbReference>
<proteinExistence type="predicted"/>
<dbReference type="InterPro" id="IPR050155">
    <property type="entry name" value="HAD-like_hydrolase_sf"/>
</dbReference>
<evidence type="ECO:0000313" key="1">
    <source>
        <dbReference type="EMBL" id="KAK8884820.1"/>
    </source>
</evidence>
<dbReference type="InterPro" id="IPR023214">
    <property type="entry name" value="HAD_sf"/>
</dbReference>
<name>A0ABR2K126_9EUKA</name>
<accession>A0ABR2K126</accession>